<dbReference type="Proteomes" id="UP000078542">
    <property type="component" value="Unassembled WGS sequence"/>
</dbReference>
<dbReference type="GO" id="GO:0098855">
    <property type="term" value="C:HCN channel complex"/>
    <property type="evidence" value="ECO:0007669"/>
    <property type="project" value="TreeGrafter"/>
</dbReference>
<dbReference type="Gene3D" id="1.10.287.70">
    <property type="match status" value="1"/>
</dbReference>
<feature type="transmembrane region" description="Helical" evidence="2">
    <location>
        <begin position="302"/>
        <end position="321"/>
    </location>
</feature>
<feature type="transmembrane region" description="Helical" evidence="2">
    <location>
        <begin position="81"/>
        <end position="102"/>
    </location>
</feature>
<dbReference type="STRING" id="456900.A0A195CMR9"/>
<dbReference type="GO" id="GO:0003254">
    <property type="term" value="P:regulation of membrane depolarization"/>
    <property type="evidence" value="ECO:0007669"/>
    <property type="project" value="TreeGrafter"/>
</dbReference>
<dbReference type="InterPro" id="IPR051413">
    <property type="entry name" value="K/Na_HCN_channel"/>
</dbReference>
<evidence type="ECO:0000313" key="4">
    <source>
        <dbReference type="EMBL" id="KYN01975.1"/>
    </source>
</evidence>
<feature type="transmembrane region" description="Helical" evidence="2">
    <location>
        <begin position="218"/>
        <end position="247"/>
    </location>
</feature>
<proteinExistence type="predicted"/>
<evidence type="ECO:0000313" key="5">
    <source>
        <dbReference type="Proteomes" id="UP000078542"/>
    </source>
</evidence>
<dbReference type="Gene3D" id="1.10.287.630">
    <property type="entry name" value="Helix hairpin bin"/>
    <property type="match status" value="1"/>
</dbReference>
<feature type="compositionally biased region" description="Basic and acidic residues" evidence="1">
    <location>
        <begin position="570"/>
        <end position="586"/>
    </location>
</feature>
<feature type="transmembrane region" description="Helical" evidence="2">
    <location>
        <begin position="145"/>
        <end position="161"/>
    </location>
</feature>
<dbReference type="PANTHER" id="PTHR45689">
    <property type="entry name" value="I[[H]] CHANNEL, ISOFORM E"/>
    <property type="match status" value="1"/>
</dbReference>
<feature type="domain" description="Cyclic nucleotide-binding" evidence="3">
    <location>
        <begin position="418"/>
        <end position="466"/>
    </location>
</feature>
<protein>
    <submittedName>
        <fullName evidence="4">Potassium/sodium hyperpolarization-activated cyclic nucleotide-gated channel 1</fullName>
    </submittedName>
</protein>
<dbReference type="InterPro" id="IPR014710">
    <property type="entry name" value="RmlC-like_jellyroll"/>
</dbReference>
<dbReference type="PANTHER" id="PTHR45689:SF14">
    <property type="entry name" value="CYCLIC NUCLEOTIDE-GATED CATION CHANNEL SUBUNIT A-LIKE PROTEIN"/>
    <property type="match status" value="1"/>
</dbReference>
<sequence length="602" mass="71430">MIEHICELSLKKENKFSFTKPLTFKNVWTTLCGINKYTPKCRFHMDSTATMIAEKIRHTGSKYWWIIHPFSYARQLMWDTLMMAIFFIAFFTIPFMICFVTMDYETIGLDIVNIPIYAICWIDIMLNCITGYYNKKTMSVELKPIKIFIFYLKGFLVPDVLSSFPFDYMTLQWRRLPGNNPYYIVTLINIMPLIKLARYYTFNSNIYHLFTHFEIKSFYFELCTTLLLGLYLIFWCSCLCYLIPILLMYFVNISPTECEDCWMMKLEDDSLKFKFKNAAFIVLENILSSGYGLFVPNTDGPLIFNSILMIIGRIIVCYMLSKILSNIYCTCLSVMFLRIKAERKSSESKFQELIDQVKAYTRQKQLLSHMKKRLLAYYHYRFKNTYFRSKRILSDLTEPLREEIAFQSCRRLIENVAIFKNLPRNVLQSIVKNLKFELYLQNDVIIKAGAQGDCMFFLSSGTVAVLTPTGKERREHGGVQCWRNEDAVSERSNRVRRFRPSYHQENMHRRHVADEGHSVALGKGEKDERRLREKNESNALEREDDLRKVRNKEERKEGEGGRVAKRRRERERERERRKITDTDVKQRQRTASGRNRLPWCLF</sequence>
<dbReference type="Gene3D" id="2.60.120.10">
    <property type="entry name" value="Jelly Rolls"/>
    <property type="match status" value="1"/>
</dbReference>
<feature type="transmembrane region" description="Helical" evidence="2">
    <location>
        <begin position="114"/>
        <end position="133"/>
    </location>
</feature>
<keyword evidence="2" id="KW-1133">Transmembrane helix</keyword>
<dbReference type="SUPFAM" id="SSF51206">
    <property type="entry name" value="cAMP-binding domain-like"/>
    <property type="match status" value="1"/>
</dbReference>
<evidence type="ECO:0000256" key="2">
    <source>
        <dbReference type="SAM" id="Phobius"/>
    </source>
</evidence>
<dbReference type="PROSITE" id="PS00888">
    <property type="entry name" value="CNMP_BINDING_1"/>
    <property type="match status" value="1"/>
</dbReference>
<keyword evidence="2" id="KW-0472">Membrane</keyword>
<dbReference type="GO" id="GO:0005249">
    <property type="term" value="F:voltage-gated potassium channel activity"/>
    <property type="evidence" value="ECO:0007669"/>
    <property type="project" value="TreeGrafter"/>
</dbReference>
<feature type="transmembrane region" description="Helical" evidence="2">
    <location>
        <begin position="278"/>
        <end position="295"/>
    </location>
</feature>
<dbReference type="EMBL" id="KQ977565">
    <property type="protein sequence ID" value="KYN01975.1"/>
    <property type="molecule type" value="Genomic_DNA"/>
</dbReference>
<organism evidence="4 5">
    <name type="scientific">Cyphomyrmex costatus</name>
    <dbReference type="NCBI Taxonomy" id="456900"/>
    <lineage>
        <taxon>Eukaryota</taxon>
        <taxon>Metazoa</taxon>
        <taxon>Ecdysozoa</taxon>
        <taxon>Arthropoda</taxon>
        <taxon>Hexapoda</taxon>
        <taxon>Insecta</taxon>
        <taxon>Pterygota</taxon>
        <taxon>Neoptera</taxon>
        <taxon>Endopterygota</taxon>
        <taxon>Hymenoptera</taxon>
        <taxon>Apocrita</taxon>
        <taxon>Aculeata</taxon>
        <taxon>Formicoidea</taxon>
        <taxon>Formicidae</taxon>
        <taxon>Myrmicinae</taxon>
        <taxon>Cyphomyrmex</taxon>
    </lineage>
</organism>
<evidence type="ECO:0000256" key="1">
    <source>
        <dbReference type="SAM" id="MobiDB-lite"/>
    </source>
</evidence>
<evidence type="ECO:0000259" key="3">
    <source>
        <dbReference type="PROSITE" id="PS50042"/>
    </source>
</evidence>
<dbReference type="PROSITE" id="PS50042">
    <property type="entry name" value="CNMP_BINDING_3"/>
    <property type="match status" value="1"/>
</dbReference>
<dbReference type="CDD" id="cd00038">
    <property type="entry name" value="CAP_ED"/>
    <property type="match status" value="1"/>
</dbReference>
<reference evidence="4 5" key="1">
    <citation type="submission" date="2016-03" db="EMBL/GenBank/DDBJ databases">
        <title>Cyphomyrmex costatus WGS genome.</title>
        <authorList>
            <person name="Nygaard S."/>
            <person name="Hu H."/>
            <person name="Boomsma J."/>
            <person name="Zhang G."/>
        </authorList>
    </citation>
    <scope>NUCLEOTIDE SEQUENCE [LARGE SCALE GENOMIC DNA]</scope>
    <source>
        <strain evidence="4">MS0001</strain>
        <tissue evidence="4">Whole body</tissue>
    </source>
</reference>
<feature type="transmembrane region" description="Helical" evidence="2">
    <location>
        <begin position="181"/>
        <end position="197"/>
    </location>
</feature>
<feature type="compositionally biased region" description="Basic and acidic residues" evidence="1">
    <location>
        <begin position="512"/>
        <end position="562"/>
    </location>
</feature>
<accession>A0A195CMR9</accession>
<keyword evidence="2" id="KW-0812">Transmembrane</keyword>
<keyword evidence="5" id="KW-1185">Reference proteome</keyword>
<dbReference type="GO" id="GO:0035725">
    <property type="term" value="P:sodium ion transmembrane transport"/>
    <property type="evidence" value="ECO:0007669"/>
    <property type="project" value="TreeGrafter"/>
</dbReference>
<dbReference type="InterPro" id="IPR018488">
    <property type="entry name" value="cNMP-bd_CS"/>
</dbReference>
<dbReference type="InterPro" id="IPR018490">
    <property type="entry name" value="cNMP-bd_dom_sf"/>
</dbReference>
<dbReference type="AlphaFoldDB" id="A0A195CMR9"/>
<name>A0A195CMR9_9HYME</name>
<dbReference type="SUPFAM" id="SSF81324">
    <property type="entry name" value="Voltage-gated potassium channels"/>
    <property type="match status" value="1"/>
</dbReference>
<feature type="region of interest" description="Disordered" evidence="1">
    <location>
        <begin position="501"/>
        <end position="602"/>
    </location>
</feature>
<dbReference type="InterPro" id="IPR000595">
    <property type="entry name" value="cNMP-bd_dom"/>
</dbReference>
<gene>
    <name evidence="4" type="ORF">ALC62_07278</name>
</gene>